<keyword evidence="2" id="KW-1185">Reference proteome</keyword>
<organism evidence="1 2">
    <name type="scientific">Tolypocladium ophioglossoides (strain CBS 100239)</name>
    <name type="common">Snaketongue truffleclub</name>
    <name type="synonym">Elaphocordyceps ophioglossoides</name>
    <dbReference type="NCBI Taxonomy" id="1163406"/>
    <lineage>
        <taxon>Eukaryota</taxon>
        <taxon>Fungi</taxon>
        <taxon>Dikarya</taxon>
        <taxon>Ascomycota</taxon>
        <taxon>Pezizomycotina</taxon>
        <taxon>Sordariomycetes</taxon>
        <taxon>Hypocreomycetidae</taxon>
        <taxon>Hypocreales</taxon>
        <taxon>Ophiocordycipitaceae</taxon>
        <taxon>Tolypocladium</taxon>
    </lineage>
</organism>
<gene>
    <name evidence="1" type="ORF">TOPH_06519</name>
</gene>
<accession>A0A0L0N4Q9</accession>
<reference evidence="1 2" key="1">
    <citation type="journal article" date="2015" name="BMC Genomics">
        <title>The genome of the truffle-parasite Tolypocladium ophioglossoides and the evolution of antifungal peptaibiotics.</title>
        <authorList>
            <person name="Quandt C.A."/>
            <person name="Bushley K.E."/>
            <person name="Spatafora J.W."/>
        </authorList>
    </citation>
    <scope>NUCLEOTIDE SEQUENCE [LARGE SCALE GENOMIC DNA]</scope>
    <source>
        <strain evidence="1 2">CBS 100239</strain>
    </source>
</reference>
<dbReference type="STRING" id="1163406.A0A0L0N4Q9"/>
<dbReference type="OrthoDB" id="5150140at2759"/>
<dbReference type="AlphaFoldDB" id="A0A0L0N4Q9"/>
<evidence type="ECO:0000313" key="2">
    <source>
        <dbReference type="Proteomes" id="UP000036947"/>
    </source>
</evidence>
<protein>
    <submittedName>
        <fullName evidence="1">Uncharacterized protein</fullName>
    </submittedName>
</protein>
<dbReference type="EMBL" id="LFRF01000023">
    <property type="protein sequence ID" value="KND88830.1"/>
    <property type="molecule type" value="Genomic_DNA"/>
</dbReference>
<name>A0A0L0N4Q9_TOLOC</name>
<evidence type="ECO:0000313" key="1">
    <source>
        <dbReference type="EMBL" id="KND88830.1"/>
    </source>
</evidence>
<comment type="caution">
    <text evidence="1">The sequence shown here is derived from an EMBL/GenBank/DDBJ whole genome shotgun (WGS) entry which is preliminary data.</text>
</comment>
<dbReference type="Proteomes" id="UP000036947">
    <property type="component" value="Unassembled WGS sequence"/>
</dbReference>
<sequence>MPANLVIPPCEQNPTHPNHFPRHDKPLRVQILGLNETINQLFNDGTKMPSQERPITSAVDFDEAGIRLAKMAFKLLYGRDVNSKDQSDFVPRYHVDGYGITFDHLIPDADDDPETLMMNVCDPFEPEASIYFKLDLERYKTGLESSVLLVLRCCQLRKGSTDRKGINDQVKTVREHQRPQLCGEAGMGTS</sequence>
<proteinExistence type="predicted"/>